<dbReference type="PANTHER" id="PTHR30024">
    <property type="entry name" value="ALIPHATIC SULFONATES-BINDING PROTEIN-RELATED"/>
    <property type="match status" value="1"/>
</dbReference>
<comment type="subcellular location">
    <subcellularLocation>
        <location evidence="1">Periplasm</location>
    </subcellularLocation>
</comment>
<gene>
    <name evidence="4" type="ORF">HNQ41_000968</name>
</gene>
<keyword evidence="3" id="KW-0732">Signal</keyword>
<keyword evidence="5" id="KW-1185">Reference proteome</keyword>
<evidence type="ECO:0000256" key="3">
    <source>
        <dbReference type="ARBA" id="ARBA00022729"/>
    </source>
</evidence>
<name>A0A840QN73_9BACI</name>
<organism evidence="4 5">
    <name type="scientific">Texcoconibacillus texcoconensis</name>
    <dbReference type="NCBI Taxonomy" id="1095777"/>
    <lineage>
        <taxon>Bacteria</taxon>
        <taxon>Bacillati</taxon>
        <taxon>Bacillota</taxon>
        <taxon>Bacilli</taxon>
        <taxon>Bacillales</taxon>
        <taxon>Bacillaceae</taxon>
        <taxon>Texcoconibacillus</taxon>
    </lineage>
</organism>
<dbReference type="RefSeq" id="WP_246421484.1">
    <property type="nucleotide sequence ID" value="NZ_JACHHB010000003.1"/>
</dbReference>
<dbReference type="SUPFAM" id="SSF53850">
    <property type="entry name" value="Periplasmic binding protein-like II"/>
    <property type="match status" value="1"/>
</dbReference>
<evidence type="ECO:0000256" key="1">
    <source>
        <dbReference type="ARBA" id="ARBA00004418"/>
    </source>
</evidence>
<reference evidence="4 5" key="1">
    <citation type="submission" date="2020-08" db="EMBL/GenBank/DDBJ databases">
        <title>Genomic Encyclopedia of Type Strains, Phase IV (KMG-IV): sequencing the most valuable type-strain genomes for metagenomic binning, comparative biology and taxonomic classification.</title>
        <authorList>
            <person name="Goeker M."/>
        </authorList>
    </citation>
    <scope>NUCLEOTIDE SEQUENCE [LARGE SCALE GENOMIC DNA]</scope>
    <source>
        <strain evidence="4 5">DSM 24696</strain>
    </source>
</reference>
<comment type="caution">
    <text evidence="4">The sequence shown here is derived from an EMBL/GenBank/DDBJ whole genome shotgun (WGS) entry which is preliminary data.</text>
</comment>
<dbReference type="AlphaFoldDB" id="A0A840QN73"/>
<dbReference type="PANTHER" id="PTHR30024:SF47">
    <property type="entry name" value="TAURINE-BINDING PERIPLASMIC PROTEIN"/>
    <property type="match status" value="1"/>
</dbReference>
<proteinExistence type="inferred from homology"/>
<evidence type="ECO:0000313" key="4">
    <source>
        <dbReference type="EMBL" id="MBB5172824.1"/>
    </source>
</evidence>
<dbReference type="GO" id="GO:0042597">
    <property type="term" value="C:periplasmic space"/>
    <property type="evidence" value="ECO:0007669"/>
    <property type="project" value="UniProtKB-SubCell"/>
</dbReference>
<dbReference type="EMBL" id="JACHHB010000003">
    <property type="protein sequence ID" value="MBB5172824.1"/>
    <property type="molecule type" value="Genomic_DNA"/>
</dbReference>
<protein>
    <submittedName>
        <fullName evidence="4">NitT/TauT family transport system substrate-binding protein</fullName>
    </submittedName>
</protein>
<comment type="similarity">
    <text evidence="2">Belongs to the bacterial solute-binding protein SsuA/TauA family.</text>
</comment>
<sequence>MVYSIKRSMFLLIALFITTATFLSGCNFGESEDEIELAEVTRSVFYAPQYVAISEGFFEDEGLDVELTTTWGGDNTMTTLLSDGADIALVGAETSIYVYGQEAVDPAINFAQLTETDGTFLVGREEHENFEWGDLEGASFLGQREGGMPQMVGEYVLREHGIDPHEDLDLNQGVDFENIPSAFASGDEDYVQLFEPQATQFEEEEIGHVLGSFGTESGNVPYTVYMSKQSFLEENDEQIEKFTRAIHRAQQWVHEQSAEEVAESIQEFFDETDKDTIAQSVERYRDQGSYAESPLLDEDGWYLLQEIMEDAGELPEHVEYDTLVETDFAERVE</sequence>
<dbReference type="Pfam" id="PF13379">
    <property type="entry name" value="NMT1_2"/>
    <property type="match status" value="1"/>
</dbReference>
<dbReference type="PROSITE" id="PS51257">
    <property type="entry name" value="PROKAR_LIPOPROTEIN"/>
    <property type="match status" value="1"/>
</dbReference>
<evidence type="ECO:0000256" key="2">
    <source>
        <dbReference type="ARBA" id="ARBA00010742"/>
    </source>
</evidence>
<accession>A0A840QN73</accession>
<evidence type="ECO:0000313" key="5">
    <source>
        <dbReference type="Proteomes" id="UP000551878"/>
    </source>
</evidence>
<dbReference type="Gene3D" id="3.40.190.10">
    <property type="entry name" value="Periplasmic binding protein-like II"/>
    <property type="match status" value="2"/>
</dbReference>
<dbReference type="Proteomes" id="UP000551878">
    <property type="component" value="Unassembled WGS sequence"/>
</dbReference>